<dbReference type="InterPro" id="IPR010028">
    <property type="entry name" value="Acid_phosphatase_pln"/>
</dbReference>
<evidence type="ECO:0008006" key="9">
    <source>
        <dbReference type="Google" id="ProtNLM"/>
    </source>
</evidence>
<feature type="chain" id="PRO_5042056096" description="Acid phosphatase" evidence="6">
    <location>
        <begin position="22"/>
        <end position="264"/>
    </location>
</feature>
<evidence type="ECO:0000256" key="5">
    <source>
        <dbReference type="PIRNR" id="PIRNR002674"/>
    </source>
</evidence>
<sequence length="264" mass="29271">MMKTLVAFLLLVASIVATGHGSSEEAAYQIYPLRLKSGAGSDGATVQGITCASWRLAVEAHNIIEWTTVPAECENYVGNYMLGQQYRQDSKAVNREAYLYVRALALPNDGRNVWVFDVDETSLSNLPYYAQNGFGAEPYNSTTFYAWVETGAAPALPETQKLYNKLLNLGIKIVFLTGRPLNQTEVTASNLKKAGYYTWHKLILKNKTEYSGATAVVYKSAERGKLEKEGYRIVGNSGDQWSDILGTSTGRRAFKLPDPMYYLS</sequence>
<dbReference type="EMBL" id="JAWXYG010000006">
    <property type="protein sequence ID" value="KAK4269301.1"/>
    <property type="molecule type" value="Genomic_DNA"/>
</dbReference>
<keyword evidence="3 5" id="KW-0758">Storage protein</keyword>
<dbReference type="PANTHER" id="PTHR31284">
    <property type="entry name" value="ACID PHOSPHATASE-LIKE PROTEIN"/>
    <property type="match status" value="1"/>
</dbReference>
<dbReference type="Proteomes" id="UP001293593">
    <property type="component" value="Unassembled WGS sequence"/>
</dbReference>
<dbReference type="PIRSF" id="PIRSF002674">
    <property type="entry name" value="VSP"/>
    <property type="match status" value="1"/>
</dbReference>
<dbReference type="GO" id="GO:0003993">
    <property type="term" value="F:acid phosphatase activity"/>
    <property type="evidence" value="ECO:0007669"/>
    <property type="project" value="InterPro"/>
</dbReference>
<evidence type="ECO:0000256" key="1">
    <source>
        <dbReference type="ARBA" id="ARBA00002410"/>
    </source>
</evidence>
<keyword evidence="8" id="KW-1185">Reference proteome</keyword>
<evidence type="ECO:0000313" key="8">
    <source>
        <dbReference type="Proteomes" id="UP001293593"/>
    </source>
</evidence>
<evidence type="ECO:0000313" key="7">
    <source>
        <dbReference type="EMBL" id="KAK4269301.1"/>
    </source>
</evidence>
<comment type="similarity">
    <text evidence="5">Belongs to the APS1/VSP family.</text>
</comment>
<evidence type="ECO:0000256" key="4">
    <source>
        <dbReference type="ARBA" id="ARBA00023180"/>
    </source>
</evidence>
<proteinExistence type="inferred from homology"/>
<dbReference type="Gene3D" id="3.40.50.1000">
    <property type="entry name" value="HAD superfamily/HAD-like"/>
    <property type="match status" value="1"/>
</dbReference>
<accession>A0AAE1JF57</accession>
<dbReference type="Pfam" id="PF03767">
    <property type="entry name" value="Acid_phosphat_B"/>
    <property type="match status" value="1"/>
</dbReference>
<keyword evidence="2 6" id="KW-0732">Signal</keyword>
<protein>
    <recommendedName>
        <fullName evidence="9">Acid phosphatase</fullName>
    </recommendedName>
</protein>
<dbReference type="InterPro" id="IPR023214">
    <property type="entry name" value="HAD_sf"/>
</dbReference>
<name>A0AAE1JF57_9FABA</name>
<keyword evidence="4" id="KW-0325">Glycoprotein</keyword>
<dbReference type="CDD" id="cd07535">
    <property type="entry name" value="HAD_VSP"/>
    <property type="match status" value="1"/>
</dbReference>
<dbReference type="InterPro" id="IPR005519">
    <property type="entry name" value="Acid_phosphat_B-like"/>
</dbReference>
<evidence type="ECO:0000256" key="2">
    <source>
        <dbReference type="ARBA" id="ARBA00022729"/>
    </source>
</evidence>
<dbReference type="GO" id="GO:0045735">
    <property type="term" value="F:nutrient reservoir activity"/>
    <property type="evidence" value="ECO:0007669"/>
    <property type="project" value="UniProtKB-UniRule"/>
</dbReference>
<dbReference type="NCBIfam" id="TIGR01675">
    <property type="entry name" value="plant-AP"/>
    <property type="match status" value="1"/>
</dbReference>
<organism evidence="7 8">
    <name type="scientific">Acacia crassicarpa</name>
    <name type="common">northern wattle</name>
    <dbReference type="NCBI Taxonomy" id="499986"/>
    <lineage>
        <taxon>Eukaryota</taxon>
        <taxon>Viridiplantae</taxon>
        <taxon>Streptophyta</taxon>
        <taxon>Embryophyta</taxon>
        <taxon>Tracheophyta</taxon>
        <taxon>Spermatophyta</taxon>
        <taxon>Magnoliopsida</taxon>
        <taxon>eudicotyledons</taxon>
        <taxon>Gunneridae</taxon>
        <taxon>Pentapetalae</taxon>
        <taxon>rosids</taxon>
        <taxon>fabids</taxon>
        <taxon>Fabales</taxon>
        <taxon>Fabaceae</taxon>
        <taxon>Caesalpinioideae</taxon>
        <taxon>mimosoid clade</taxon>
        <taxon>Acacieae</taxon>
        <taxon>Acacia</taxon>
    </lineage>
</organism>
<dbReference type="InterPro" id="IPR014403">
    <property type="entry name" value="APS1/VSP"/>
</dbReference>
<dbReference type="AlphaFoldDB" id="A0AAE1JF57"/>
<dbReference type="InterPro" id="IPR036412">
    <property type="entry name" value="HAD-like_sf"/>
</dbReference>
<dbReference type="SUPFAM" id="SSF56784">
    <property type="entry name" value="HAD-like"/>
    <property type="match status" value="1"/>
</dbReference>
<comment type="caution">
    <text evidence="7">The sequence shown here is derived from an EMBL/GenBank/DDBJ whole genome shotgun (WGS) entry which is preliminary data.</text>
</comment>
<evidence type="ECO:0000256" key="6">
    <source>
        <dbReference type="SAM" id="SignalP"/>
    </source>
</evidence>
<feature type="signal peptide" evidence="6">
    <location>
        <begin position="1"/>
        <end position="21"/>
    </location>
</feature>
<dbReference type="PANTHER" id="PTHR31284:SF19">
    <property type="entry name" value="VEGETATIVE STORAGE PROTEIN 1-RELATED"/>
    <property type="match status" value="1"/>
</dbReference>
<gene>
    <name evidence="7" type="ORF">QN277_022479</name>
</gene>
<evidence type="ECO:0000256" key="3">
    <source>
        <dbReference type="ARBA" id="ARBA00022761"/>
    </source>
</evidence>
<reference evidence="7" key="1">
    <citation type="submission" date="2023-10" db="EMBL/GenBank/DDBJ databases">
        <title>Chromosome-level genome of the transformable northern wattle, Acacia crassicarpa.</title>
        <authorList>
            <person name="Massaro I."/>
            <person name="Sinha N.R."/>
            <person name="Poethig S."/>
            <person name="Leichty A.R."/>
        </authorList>
    </citation>
    <scope>NUCLEOTIDE SEQUENCE</scope>
    <source>
        <strain evidence="7">Acra3RX</strain>
        <tissue evidence="7">Leaf</tissue>
    </source>
</reference>
<comment type="function">
    <text evidence="1 5">May function as somatic storage protein during early seedling development.</text>
</comment>